<organism evidence="1 2">
    <name type="scientific">Mytilus edulis</name>
    <name type="common">Blue mussel</name>
    <dbReference type="NCBI Taxonomy" id="6550"/>
    <lineage>
        <taxon>Eukaryota</taxon>
        <taxon>Metazoa</taxon>
        <taxon>Spiralia</taxon>
        <taxon>Lophotrochozoa</taxon>
        <taxon>Mollusca</taxon>
        <taxon>Bivalvia</taxon>
        <taxon>Autobranchia</taxon>
        <taxon>Pteriomorphia</taxon>
        <taxon>Mytilida</taxon>
        <taxon>Mytiloidea</taxon>
        <taxon>Mytilidae</taxon>
        <taxon>Mytilinae</taxon>
        <taxon>Mytilus</taxon>
    </lineage>
</organism>
<dbReference type="AlphaFoldDB" id="A0A8S3SGC1"/>
<accession>A0A8S3SGC1</accession>
<dbReference type="Proteomes" id="UP000683360">
    <property type="component" value="Unassembled WGS sequence"/>
</dbReference>
<reference evidence="1" key="1">
    <citation type="submission" date="2021-03" db="EMBL/GenBank/DDBJ databases">
        <authorList>
            <person name="Bekaert M."/>
        </authorList>
    </citation>
    <scope>NUCLEOTIDE SEQUENCE</scope>
</reference>
<proteinExistence type="predicted"/>
<name>A0A8S3SGC1_MYTED</name>
<dbReference type="SUPFAM" id="SSF101898">
    <property type="entry name" value="NHL repeat"/>
    <property type="match status" value="1"/>
</dbReference>
<gene>
    <name evidence="1" type="ORF">MEDL_32523</name>
</gene>
<keyword evidence="2" id="KW-1185">Reference proteome</keyword>
<evidence type="ECO:0000313" key="1">
    <source>
        <dbReference type="EMBL" id="CAG2218934.1"/>
    </source>
</evidence>
<sequence>MIQNIPGIEQIGPSLLRRLAIPDDMKNLNIQVCLSLPDGRFIVSDFDYKRLLLFGNDAIFIREVVTFTNYPGDVCFVKNNTVAVTLGAAYKTVLVDIEKNEIIQTIALSHYCKGVTSDGQKLIICSVRESSIVNLDDMSQSNLEVVGDCVSLYKGNVYITFENTVECCESNGDIIWTSLPHDLNNVKLISGFGGKREKLMLKMEKHKNNVKMKADMIGDHIDIW</sequence>
<dbReference type="EMBL" id="CAJPWZ010001616">
    <property type="protein sequence ID" value="CAG2218934.1"/>
    <property type="molecule type" value="Genomic_DNA"/>
</dbReference>
<evidence type="ECO:0000313" key="2">
    <source>
        <dbReference type="Proteomes" id="UP000683360"/>
    </source>
</evidence>
<comment type="caution">
    <text evidence="1">The sequence shown here is derived from an EMBL/GenBank/DDBJ whole genome shotgun (WGS) entry which is preliminary data.</text>
</comment>
<protein>
    <submittedName>
        <fullName evidence="1">Uncharacterized protein</fullName>
    </submittedName>
</protein>